<dbReference type="InParanoid" id="W2RMU1"/>
<dbReference type="EMBL" id="KB822723">
    <property type="protein sequence ID" value="ETN37645.1"/>
    <property type="molecule type" value="Genomic_DNA"/>
</dbReference>
<protein>
    <submittedName>
        <fullName evidence="2">Uncharacterized protein</fullName>
    </submittedName>
</protein>
<gene>
    <name evidence="2" type="ORF">HMPREF1541_07268</name>
</gene>
<accession>W2RMU1</accession>
<reference evidence="2 3" key="1">
    <citation type="submission" date="2013-03" db="EMBL/GenBank/DDBJ databases">
        <title>The Genome Sequence of Phialophora europaea CBS 101466.</title>
        <authorList>
            <consortium name="The Broad Institute Genomics Platform"/>
            <person name="Cuomo C."/>
            <person name="de Hoog S."/>
            <person name="Gorbushina A."/>
            <person name="Walker B."/>
            <person name="Young S.K."/>
            <person name="Zeng Q."/>
            <person name="Gargeya S."/>
            <person name="Fitzgerald M."/>
            <person name="Haas B."/>
            <person name="Abouelleil A."/>
            <person name="Allen A.W."/>
            <person name="Alvarado L."/>
            <person name="Arachchi H.M."/>
            <person name="Berlin A.M."/>
            <person name="Chapman S.B."/>
            <person name="Gainer-Dewar J."/>
            <person name="Goldberg J."/>
            <person name="Griggs A."/>
            <person name="Gujja S."/>
            <person name="Hansen M."/>
            <person name="Howarth C."/>
            <person name="Imamovic A."/>
            <person name="Ireland A."/>
            <person name="Larimer J."/>
            <person name="McCowan C."/>
            <person name="Murphy C."/>
            <person name="Pearson M."/>
            <person name="Poon T.W."/>
            <person name="Priest M."/>
            <person name="Roberts A."/>
            <person name="Saif S."/>
            <person name="Shea T."/>
            <person name="Sisk P."/>
            <person name="Sykes S."/>
            <person name="Wortman J."/>
            <person name="Nusbaum C."/>
            <person name="Birren B."/>
        </authorList>
    </citation>
    <scope>NUCLEOTIDE SEQUENCE [LARGE SCALE GENOMIC DNA]</scope>
    <source>
        <strain evidence="2 3">CBS 101466</strain>
    </source>
</reference>
<dbReference type="HOGENOM" id="CLU_1120145_0_0_1"/>
<dbReference type="VEuPathDB" id="FungiDB:HMPREF1541_07268"/>
<feature type="compositionally biased region" description="Pro residues" evidence="1">
    <location>
        <begin position="103"/>
        <end position="120"/>
    </location>
</feature>
<keyword evidence="3" id="KW-1185">Reference proteome</keyword>
<dbReference type="GeneID" id="19974607"/>
<dbReference type="Proteomes" id="UP000030752">
    <property type="component" value="Unassembled WGS sequence"/>
</dbReference>
<organism evidence="2 3">
    <name type="scientific">Cyphellophora europaea (strain CBS 101466)</name>
    <name type="common">Phialophora europaea</name>
    <dbReference type="NCBI Taxonomy" id="1220924"/>
    <lineage>
        <taxon>Eukaryota</taxon>
        <taxon>Fungi</taxon>
        <taxon>Dikarya</taxon>
        <taxon>Ascomycota</taxon>
        <taxon>Pezizomycotina</taxon>
        <taxon>Eurotiomycetes</taxon>
        <taxon>Chaetothyriomycetidae</taxon>
        <taxon>Chaetothyriales</taxon>
        <taxon>Cyphellophoraceae</taxon>
        <taxon>Cyphellophora</taxon>
    </lineage>
</organism>
<dbReference type="RefSeq" id="XP_008719814.1">
    <property type="nucleotide sequence ID" value="XM_008721592.1"/>
</dbReference>
<evidence type="ECO:0000256" key="1">
    <source>
        <dbReference type="SAM" id="MobiDB-lite"/>
    </source>
</evidence>
<evidence type="ECO:0000313" key="3">
    <source>
        <dbReference type="Proteomes" id="UP000030752"/>
    </source>
</evidence>
<proteinExistence type="predicted"/>
<dbReference type="AlphaFoldDB" id="W2RMU1"/>
<evidence type="ECO:0000313" key="2">
    <source>
        <dbReference type="EMBL" id="ETN37645.1"/>
    </source>
</evidence>
<sequence>MLFSKGLAIAGSLLITNSIAYNVSTYSSFRRIEYGMASPQQAPHPPRPRHLDLGQYLNNLPPLLQVGSRPSRARRESVTLNIPASDQSCPDPAQIGARDPHVANPPPCPEPWTGPHPPAPRHLDEDQHIDDPPHILQLVPHVSRARNIVVSRQSGSEQEIRYTVGEITYSIEWENATNFIVSNTTGGDYLEFSTWADGRLELYSSREDEYSTLVCADDEHRALPQTPLGLATWNRGQQVRPHSTSIDD</sequence>
<feature type="region of interest" description="Disordered" evidence="1">
    <location>
        <begin position="80"/>
        <end position="127"/>
    </location>
</feature>
<name>W2RMU1_CYPE1</name>